<gene>
    <name evidence="1" type="ORF">AYL99_11923</name>
</gene>
<proteinExistence type="predicted"/>
<accession>A0A178Z313</accession>
<dbReference type="Proteomes" id="UP000078343">
    <property type="component" value="Unassembled WGS sequence"/>
</dbReference>
<evidence type="ECO:0000313" key="1">
    <source>
        <dbReference type="EMBL" id="OAP53901.1"/>
    </source>
</evidence>
<evidence type="ECO:0000313" key="2">
    <source>
        <dbReference type="Proteomes" id="UP000078343"/>
    </source>
</evidence>
<keyword evidence="2" id="KW-1185">Reference proteome</keyword>
<dbReference type="EMBL" id="LVYI01000018">
    <property type="protein sequence ID" value="OAP53901.1"/>
    <property type="molecule type" value="Genomic_DNA"/>
</dbReference>
<sequence>MLDYPSPEMDEMLSQITGDEYLFDDDDDGQQGEVDTEAITAIVITPEVAEAGEVPAGDENALTGDISEQAEDAFDDEGFDDDVCEFAEVGIAESEESKFDKATGKGGAG</sequence>
<reference evidence="1 2" key="1">
    <citation type="submission" date="2016-04" db="EMBL/GenBank/DDBJ databases">
        <title>Draft genome of Fonsecaea erecta CBS 125763.</title>
        <authorList>
            <person name="Weiss V.A."/>
            <person name="Vicente V.A."/>
            <person name="Raittz R.T."/>
            <person name="Moreno L.F."/>
            <person name="De Souza E.M."/>
            <person name="Pedrosa F.O."/>
            <person name="Steffens M.B."/>
            <person name="Faoro H."/>
            <person name="Tadra-Sfeir M.Z."/>
            <person name="Najafzadeh M.J."/>
            <person name="Felipe M.S."/>
            <person name="Teixeira M."/>
            <person name="Sun J."/>
            <person name="Xi L."/>
            <person name="Gomes R."/>
            <person name="De Azevedo C.M."/>
            <person name="Salgado C.G."/>
            <person name="Da Silva M.B."/>
            <person name="Nascimento M.F."/>
            <person name="Queiroz-Telles F."/>
            <person name="Attili D.S."/>
            <person name="Gorbushina A."/>
        </authorList>
    </citation>
    <scope>NUCLEOTIDE SEQUENCE [LARGE SCALE GENOMIC DNA]</scope>
    <source>
        <strain evidence="1 2">CBS 125763</strain>
    </source>
</reference>
<dbReference type="AlphaFoldDB" id="A0A178Z313"/>
<name>A0A178Z313_9EURO</name>
<dbReference type="GeneID" id="30016090"/>
<protein>
    <submittedName>
        <fullName evidence="1">Uncharacterized protein</fullName>
    </submittedName>
</protein>
<dbReference type="RefSeq" id="XP_018687268.1">
    <property type="nucleotide sequence ID" value="XM_018843427.1"/>
</dbReference>
<organism evidence="1 2">
    <name type="scientific">Fonsecaea erecta</name>
    <dbReference type="NCBI Taxonomy" id="1367422"/>
    <lineage>
        <taxon>Eukaryota</taxon>
        <taxon>Fungi</taxon>
        <taxon>Dikarya</taxon>
        <taxon>Ascomycota</taxon>
        <taxon>Pezizomycotina</taxon>
        <taxon>Eurotiomycetes</taxon>
        <taxon>Chaetothyriomycetidae</taxon>
        <taxon>Chaetothyriales</taxon>
        <taxon>Herpotrichiellaceae</taxon>
        <taxon>Fonsecaea</taxon>
    </lineage>
</organism>
<comment type="caution">
    <text evidence="1">The sequence shown here is derived from an EMBL/GenBank/DDBJ whole genome shotgun (WGS) entry which is preliminary data.</text>
</comment>